<feature type="domain" description="Protein kinase" evidence="11">
    <location>
        <begin position="227"/>
        <end position="483"/>
    </location>
</feature>
<dbReference type="RefSeq" id="XP_012571967.1">
    <property type="nucleotide sequence ID" value="XM_012716513.2"/>
</dbReference>
<dbReference type="eggNOG" id="KOG0198">
    <property type="taxonomic scope" value="Eukaryota"/>
</dbReference>
<dbReference type="FunFam" id="1.10.510.10:FF:000186">
    <property type="entry name" value="Mitogen-activated protein kinase kinase kinase"/>
    <property type="match status" value="1"/>
</dbReference>
<accession>A0A1S3E812</accession>
<feature type="compositionally biased region" description="Low complexity" evidence="10">
    <location>
        <begin position="113"/>
        <end position="127"/>
    </location>
</feature>
<dbReference type="OrthoDB" id="266718at2759"/>
<dbReference type="CDD" id="cd06632">
    <property type="entry name" value="STKc_MEKK1_plant"/>
    <property type="match status" value="1"/>
</dbReference>
<dbReference type="InterPro" id="IPR000719">
    <property type="entry name" value="Prot_kinase_dom"/>
</dbReference>
<dbReference type="Proteomes" id="UP000087171">
    <property type="component" value="Chromosome Ca5"/>
</dbReference>
<feature type="compositionally biased region" description="Polar residues" evidence="10">
    <location>
        <begin position="31"/>
        <end position="45"/>
    </location>
</feature>
<dbReference type="GO" id="GO:0005737">
    <property type="term" value="C:cytoplasm"/>
    <property type="evidence" value="ECO:0007669"/>
    <property type="project" value="TreeGrafter"/>
</dbReference>
<evidence type="ECO:0000259" key="11">
    <source>
        <dbReference type="PROSITE" id="PS50011"/>
    </source>
</evidence>
<evidence type="ECO:0000256" key="8">
    <source>
        <dbReference type="ARBA" id="ARBA00048329"/>
    </source>
</evidence>
<dbReference type="InterPro" id="IPR017441">
    <property type="entry name" value="Protein_kinase_ATP_BS"/>
</dbReference>
<dbReference type="Pfam" id="PF00069">
    <property type="entry name" value="Pkinase"/>
    <property type="match status" value="1"/>
</dbReference>
<evidence type="ECO:0000256" key="9">
    <source>
        <dbReference type="PROSITE-ProRule" id="PRU10141"/>
    </source>
</evidence>
<comment type="similarity">
    <text evidence="1">Belongs to the protein kinase superfamily. STE Ser/Thr protein kinase family. MAP kinase kinase kinase subfamily.</text>
</comment>
<dbReference type="PaxDb" id="3827-XP_004502938.1"/>
<keyword evidence="6 9" id="KW-0067">ATP-binding</keyword>
<keyword evidence="5 13" id="KW-0418">Kinase</keyword>
<evidence type="ECO:0000256" key="6">
    <source>
        <dbReference type="ARBA" id="ARBA00022840"/>
    </source>
</evidence>
<reference evidence="12" key="1">
    <citation type="journal article" date="2013" name="Nat. Biotechnol.">
        <title>Draft genome sequence of chickpea (Cicer arietinum) provides a resource for trait improvement.</title>
        <authorList>
            <person name="Varshney R.K."/>
            <person name="Song C."/>
            <person name="Saxena R.K."/>
            <person name="Azam S."/>
            <person name="Yu S."/>
            <person name="Sharpe A.G."/>
            <person name="Cannon S."/>
            <person name="Baek J."/>
            <person name="Rosen B.D."/>
            <person name="Tar'an B."/>
            <person name="Millan T."/>
            <person name="Zhang X."/>
            <person name="Ramsay L.D."/>
            <person name="Iwata A."/>
            <person name="Wang Y."/>
            <person name="Nelson W."/>
            <person name="Farmer A.D."/>
            <person name="Gaur P.M."/>
            <person name="Soderlund C."/>
            <person name="Penmetsa R.V."/>
            <person name="Xu C."/>
            <person name="Bharti A.K."/>
            <person name="He W."/>
            <person name="Winter P."/>
            <person name="Zhao S."/>
            <person name="Hane J.K."/>
            <person name="Carrasquilla-Garcia N."/>
            <person name="Condie J.A."/>
            <person name="Upadhyaya H.D."/>
            <person name="Luo M.C."/>
            <person name="Thudi M."/>
            <person name="Gowda C.L."/>
            <person name="Singh N.P."/>
            <person name="Lichtenzveig J."/>
            <person name="Gali K.K."/>
            <person name="Rubio J."/>
            <person name="Nadarajan N."/>
            <person name="Dolezel J."/>
            <person name="Bansal K.C."/>
            <person name="Xu X."/>
            <person name="Edwards D."/>
            <person name="Zhang G."/>
            <person name="Kahl G."/>
            <person name="Gil J."/>
            <person name="Singh K.B."/>
            <person name="Datta S.K."/>
            <person name="Jackson S.A."/>
            <person name="Wang J."/>
            <person name="Cook D.R."/>
        </authorList>
    </citation>
    <scope>NUCLEOTIDE SEQUENCE [LARGE SCALE GENOMIC DNA]</scope>
    <source>
        <strain evidence="12">cv. CDC Frontier</strain>
    </source>
</reference>
<evidence type="ECO:0000256" key="7">
    <source>
        <dbReference type="ARBA" id="ARBA00047559"/>
    </source>
</evidence>
<feature type="compositionally biased region" description="Low complexity" evidence="10">
    <location>
        <begin position="68"/>
        <end position="83"/>
    </location>
</feature>
<comment type="catalytic activity">
    <reaction evidence="8">
        <text>L-seryl-[protein] + ATP = O-phospho-L-seryl-[protein] + ADP + H(+)</text>
        <dbReference type="Rhea" id="RHEA:17989"/>
        <dbReference type="Rhea" id="RHEA-COMP:9863"/>
        <dbReference type="Rhea" id="RHEA-COMP:11604"/>
        <dbReference type="ChEBI" id="CHEBI:15378"/>
        <dbReference type="ChEBI" id="CHEBI:29999"/>
        <dbReference type="ChEBI" id="CHEBI:30616"/>
        <dbReference type="ChEBI" id="CHEBI:83421"/>
        <dbReference type="ChEBI" id="CHEBI:456216"/>
        <dbReference type="EC" id="2.7.11.25"/>
    </reaction>
</comment>
<dbReference type="PROSITE" id="PS00107">
    <property type="entry name" value="PROTEIN_KINASE_ATP"/>
    <property type="match status" value="1"/>
</dbReference>
<dbReference type="KEGG" id="cam:101514482"/>
<feature type="compositionally biased region" description="Polar residues" evidence="10">
    <location>
        <begin position="130"/>
        <end position="142"/>
    </location>
</feature>
<sequence length="631" mass="69177">MPTWWSKKSIKTKEHPRGGTTTAGTVLHFNFTKSPIRNSTNTNNVEKPKSFDDVSAFRNSPRPSRDFTSSTSAAAGSSSCCDSDAGDKIGIPLPRPSVYPTQSLSNDQGLTFGSTSVSSSSVSSNGSYDDPSTCNSQINSARGQCDTKFNGRPRSPVGSRRPTSPTSPLHPRLQVLSLDSPTGRQEDGRSECHPLPLPPGSPTSPSSLPNMRGNGLLENSTANRFKWKRGKLLGRGTFGHVYLGFNSESGQLCAIKEVRAVCDDQTSKECLKQLSQEINLLSQLSHQNIVQYYGSDLGEETLSVYLEYVSGGSIHKLLQDYGAFKEPVIQNYTRQIVSGLAYLHGRNTVHRDIKGANILVDPNGEIKLADFGMAKHINASSSMLSFKGSPHWMAPEVVMNTNGYSLPVDIWSLGCTILEMATSKPPWSQYEGVAAIFKIGNSKDMPEIPDHLSNDAKNFIKLCLHRDPSTRPTAQMLLNHPFIRDQSATKAANVRITRDAFPYMFDGSRTPPVSDLHSNRTCIASQDGDYATKPVVTASRAVRSPRDNTRMITSLPVSPCSSPLRQYVPTHKSCFLSPPHPTYTMMGQNTLSSYESYPPMRSNAKFSLDPWQETPMYKGHTPGGSPRTRLF</sequence>
<dbReference type="InterPro" id="IPR050538">
    <property type="entry name" value="MAP_kinase_kinase_kinase"/>
</dbReference>
<gene>
    <name evidence="13" type="primary">LOC101514482</name>
</gene>
<dbReference type="EC" id="2.7.11.25" evidence="2"/>
<dbReference type="AlphaFoldDB" id="A0A1S3E812"/>
<feature type="region of interest" description="Disordered" evidence="10">
    <location>
        <begin position="611"/>
        <end position="631"/>
    </location>
</feature>
<feature type="region of interest" description="Disordered" evidence="10">
    <location>
        <begin position="1"/>
        <end position="215"/>
    </location>
</feature>
<dbReference type="PANTHER" id="PTHR48016">
    <property type="entry name" value="MAP KINASE KINASE KINASE SSK2-RELATED-RELATED"/>
    <property type="match status" value="1"/>
</dbReference>
<evidence type="ECO:0000313" key="13">
    <source>
        <dbReference type="RefSeq" id="XP_012571967.1"/>
    </source>
</evidence>
<dbReference type="Gene3D" id="1.10.510.10">
    <property type="entry name" value="Transferase(Phosphotransferase) domain 1"/>
    <property type="match status" value="1"/>
</dbReference>
<evidence type="ECO:0000256" key="3">
    <source>
        <dbReference type="ARBA" id="ARBA00022679"/>
    </source>
</evidence>
<dbReference type="STRING" id="3827.A0A1S3E812"/>
<evidence type="ECO:0000256" key="1">
    <source>
        <dbReference type="ARBA" id="ARBA00006529"/>
    </source>
</evidence>
<comment type="catalytic activity">
    <reaction evidence="7">
        <text>L-threonyl-[protein] + ATP = O-phospho-L-threonyl-[protein] + ADP + H(+)</text>
        <dbReference type="Rhea" id="RHEA:46608"/>
        <dbReference type="Rhea" id="RHEA-COMP:11060"/>
        <dbReference type="Rhea" id="RHEA-COMP:11605"/>
        <dbReference type="ChEBI" id="CHEBI:15378"/>
        <dbReference type="ChEBI" id="CHEBI:30013"/>
        <dbReference type="ChEBI" id="CHEBI:30616"/>
        <dbReference type="ChEBI" id="CHEBI:61977"/>
        <dbReference type="ChEBI" id="CHEBI:456216"/>
        <dbReference type="EC" id="2.7.11.25"/>
    </reaction>
</comment>
<organism evidence="12 13">
    <name type="scientific">Cicer arietinum</name>
    <name type="common">Chickpea</name>
    <name type="synonym">Garbanzo</name>
    <dbReference type="NCBI Taxonomy" id="3827"/>
    <lineage>
        <taxon>Eukaryota</taxon>
        <taxon>Viridiplantae</taxon>
        <taxon>Streptophyta</taxon>
        <taxon>Embryophyta</taxon>
        <taxon>Tracheophyta</taxon>
        <taxon>Spermatophyta</taxon>
        <taxon>Magnoliopsida</taxon>
        <taxon>eudicotyledons</taxon>
        <taxon>Gunneridae</taxon>
        <taxon>Pentapetalae</taxon>
        <taxon>rosids</taxon>
        <taxon>fabids</taxon>
        <taxon>Fabales</taxon>
        <taxon>Fabaceae</taxon>
        <taxon>Papilionoideae</taxon>
        <taxon>50 kb inversion clade</taxon>
        <taxon>NPAAA clade</taxon>
        <taxon>Hologalegina</taxon>
        <taxon>IRL clade</taxon>
        <taxon>Cicereae</taxon>
        <taxon>Cicer</taxon>
    </lineage>
</organism>
<keyword evidence="12" id="KW-1185">Reference proteome</keyword>
<feature type="compositionally biased region" description="Low complexity" evidence="10">
    <location>
        <begin position="152"/>
        <end position="167"/>
    </location>
</feature>
<evidence type="ECO:0000256" key="4">
    <source>
        <dbReference type="ARBA" id="ARBA00022741"/>
    </source>
</evidence>
<dbReference type="GO" id="GO:0004709">
    <property type="term" value="F:MAP kinase kinase kinase activity"/>
    <property type="evidence" value="ECO:0007669"/>
    <property type="project" value="UniProtKB-EC"/>
</dbReference>
<name>A0A1S3E812_CICAR</name>
<dbReference type="SUPFAM" id="SSF56112">
    <property type="entry name" value="Protein kinase-like (PK-like)"/>
    <property type="match status" value="1"/>
</dbReference>
<dbReference type="GO" id="GO:0005524">
    <property type="term" value="F:ATP binding"/>
    <property type="evidence" value="ECO:0007669"/>
    <property type="project" value="UniProtKB-UniRule"/>
</dbReference>
<dbReference type="InterPro" id="IPR011009">
    <property type="entry name" value="Kinase-like_dom_sf"/>
</dbReference>
<keyword evidence="4 9" id="KW-0547">Nucleotide-binding</keyword>
<dbReference type="PANTHER" id="PTHR48016:SF21">
    <property type="entry name" value="MAP KINASE KINASE KINASE"/>
    <property type="match status" value="1"/>
</dbReference>
<dbReference type="SMART" id="SM00220">
    <property type="entry name" value="S_TKc"/>
    <property type="match status" value="1"/>
</dbReference>
<dbReference type="PROSITE" id="PS50011">
    <property type="entry name" value="PROTEIN_KINASE_DOM"/>
    <property type="match status" value="1"/>
</dbReference>
<evidence type="ECO:0000313" key="12">
    <source>
        <dbReference type="Proteomes" id="UP000087171"/>
    </source>
</evidence>
<evidence type="ECO:0000256" key="5">
    <source>
        <dbReference type="ARBA" id="ARBA00022777"/>
    </source>
</evidence>
<keyword evidence="3" id="KW-0808">Transferase</keyword>
<dbReference type="GeneID" id="101514482"/>
<feature type="compositionally biased region" description="Polar residues" evidence="10">
    <location>
        <begin position="99"/>
        <end position="112"/>
    </location>
</feature>
<proteinExistence type="inferred from homology"/>
<protein>
    <recommendedName>
        <fullName evidence="2">mitogen-activated protein kinase kinase kinase</fullName>
        <ecNumber evidence="2">2.7.11.25</ecNumber>
    </recommendedName>
</protein>
<reference evidence="13" key="2">
    <citation type="submission" date="2025-08" db="UniProtKB">
        <authorList>
            <consortium name="RefSeq"/>
        </authorList>
    </citation>
    <scope>IDENTIFICATION</scope>
    <source>
        <tissue evidence="13">Etiolated seedlings</tissue>
    </source>
</reference>
<feature type="binding site" evidence="9">
    <location>
        <position position="256"/>
    </location>
    <ligand>
        <name>ATP</name>
        <dbReference type="ChEBI" id="CHEBI:30616"/>
    </ligand>
</feature>
<evidence type="ECO:0000256" key="2">
    <source>
        <dbReference type="ARBA" id="ARBA00012406"/>
    </source>
</evidence>
<evidence type="ECO:0000256" key="10">
    <source>
        <dbReference type="SAM" id="MobiDB-lite"/>
    </source>
</evidence>